<comment type="caution">
    <text evidence="3">The sequence shown here is derived from an EMBL/GenBank/DDBJ whole genome shotgun (WGS) entry which is preliminary data.</text>
</comment>
<organism evidence="3 4">
    <name type="scientific">Streptomyces coacervatus</name>
    <dbReference type="NCBI Taxonomy" id="647381"/>
    <lineage>
        <taxon>Bacteria</taxon>
        <taxon>Bacillati</taxon>
        <taxon>Actinomycetota</taxon>
        <taxon>Actinomycetes</taxon>
        <taxon>Kitasatosporales</taxon>
        <taxon>Streptomycetaceae</taxon>
        <taxon>Streptomyces</taxon>
    </lineage>
</organism>
<name>A0ABP7HZP9_9ACTN</name>
<dbReference type="EMBL" id="BAABDE010000018">
    <property type="protein sequence ID" value="GAA3805686.1"/>
    <property type="molecule type" value="Genomic_DNA"/>
</dbReference>
<proteinExistence type="predicted"/>
<keyword evidence="2" id="KW-0472">Membrane</keyword>
<keyword evidence="4" id="KW-1185">Reference proteome</keyword>
<dbReference type="Proteomes" id="UP001501009">
    <property type="component" value="Unassembled WGS sequence"/>
</dbReference>
<accession>A0ABP7HZP9</accession>
<evidence type="ECO:0000313" key="4">
    <source>
        <dbReference type="Proteomes" id="UP001501009"/>
    </source>
</evidence>
<keyword evidence="2" id="KW-1133">Transmembrane helix</keyword>
<gene>
    <name evidence="3" type="ORF">GCM10022403_044600</name>
</gene>
<evidence type="ECO:0000313" key="3">
    <source>
        <dbReference type="EMBL" id="GAA3805686.1"/>
    </source>
</evidence>
<feature type="region of interest" description="Disordered" evidence="1">
    <location>
        <begin position="289"/>
        <end position="310"/>
    </location>
</feature>
<evidence type="ECO:0000256" key="2">
    <source>
        <dbReference type="SAM" id="Phobius"/>
    </source>
</evidence>
<feature type="transmembrane region" description="Helical" evidence="2">
    <location>
        <begin position="261"/>
        <end position="283"/>
    </location>
</feature>
<evidence type="ECO:0008006" key="5">
    <source>
        <dbReference type="Google" id="ProtNLM"/>
    </source>
</evidence>
<evidence type="ECO:0000256" key="1">
    <source>
        <dbReference type="SAM" id="MobiDB-lite"/>
    </source>
</evidence>
<reference evidence="4" key="1">
    <citation type="journal article" date="2019" name="Int. J. Syst. Evol. Microbiol.">
        <title>The Global Catalogue of Microorganisms (GCM) 10K type strain sequencing project: providing services to taxonomists for standard genome sequencing and annotation.</title>
        <authorList>
            <consortium name="The Broad Institute Genomics Platform"/>
            <consortium name="The Broad Institute Genome Sequencing Center for Infectious Disease"/>
            <person name="Wu L."/>
            <person name="Ma J."/>
        </authorList>
    </citation>
    <scope>NUCLEOTIDE SEQUENCE [LARGE SCALE GENOMIC DNA]</scope>
    <source>
        <strain evidence="4">JCM 17138</strain>
    </source>
</reference>
<sequence length="310" mass="32435">MGRLLSAASSWLVAQFPAPLTGRCPPPTYDHWSRRMPSAARVLLVSLLLVMTAAPAASAADGWSLVPSGGGRPSFYAEGAPGAVLQDTVSVVNRTGRAVTVRLSGTGIPVTFAAGRVRVPARTRADVPFTVSARDDRAGEIVARDQDGRKATVPVRLRVGGPALSALTVEHVAMSGHSITYDLVNRGTTTLVPRLAVHADGVFGPVLDRPSRTLPIRLAPGRRLQLTEPWPDRPALDTVDVRLTVTAAGGAHDSAGASARFVPWGAVAGIAGAVAAGGALLLVRRRRRRTTDDEALEPPRTEVELTGAVT</sequence>
<keyword evidence="2" id="KW-0812">Transmembrane</keyword>
<protein>
    <recommendedName>
        <fullName evidence="5">DUF916 domain-containing protein</fullName>
    </recommendedName>
</protein>